<dbReference type="GO" id="GO:0019290">
    <property type="term" value="P:siderophore biosynthetic process"/>
    <property type="evidence" value="ECO:0007669"/>
    <property type="project" value="TreeGrafter"/>
</dbReference>
<dbReference type="Proteomes" id="UP000048965">
    <property type="component" value="Unassembled WGS sequence"/>
</dbReference>
<dbReference type="InterPro" id="IPR038020">
    <property type="entry name" value="MbtH-like_sf"/>
</dbReference>
<gene>
    <name evidence="2" type="ORF">TPA0598_02_01370</name>
</gene>
<keyword evidence="3" id="KW-1185">Reference proteome</keyword>
<reference evidence="2 3" key="2">
    <citation type="journal article" date="2015" name="Stand. Genomic Sci.">
        <title>Draft genome sequence of marine-derived Streptomyces sp. TP-A0598, a producer of anti-MRSA antibiotic lydicamycins.</title>
        <authorList>
            <person name="Komaki H."/>
            <person name="Ichikawa N."/>
            <person name="Hosoyama A."/>
            <person name="Fujita N."/>
            <person name="Igarashi Y."/>
        </authorList>
    </citation>
    <scope>NUCLEOTIDE SEQUENCE [LARGE SCALE GENOMIC DNA]</scope>
    <source>
        <strain evidence="2 3">NBRC 110027</strain>
    </source>
</reference>
<dbReference type="AlphaFoldDB" id="A0A0N7YKT4"/>
<comment type="caution">
    <text evidence="2">The sequence shown here is derived from an EMBL/GenBank/DDBJ whole genome shotgun (WGS) entry which is preliminary data.</text>
</comment>
<evidence type="ECO:0000313" key="2">
    <source>
        <dbReference type="EMBL" id="GAO06899.1"/>
    </source>
</evidence>
<sequence>MTNPFEDAEGRYLALVNDEGQYSLWPAFAEVPDGWKAALPETGRAEALEYIAAQWTDMRPLSLVRAMEDSAGTAKAAS</sequence>
<dbReference type="EMBL" id="BBNO01000002">
    <property type="protein sequence ID" value="GAO06899.1"/>
    <property type="molecule type" value="Genomic_DNA"/>
</dbReference>
<feature type="domain" description="MbtH-like" evidence="1">
    <location>
        <begin position="3"/>
        <end position="53"/>
    </location>
</feature>
<dbReference type="Pfam" id="PF03621">
    <property type="entry name" value="MbtH"/>
    <property type="match status" value="1"/>
</dbReference>
<dbReference type="InterPro" id="IPR005153">
    <property type="entry name" value="MbtH-like_dom"/>
</dbReference>
<protein>
    <recommendedName>
        <fullName evidence="1">MbtH-like domain-containing protein</fullName>
    </recommendedName>
</protein>
<dbReference type="SMART" id="SM00923">
    <property type="entry name" value="MbtH"/>
    <property type="match status" value="1"/>
</dbReference>
<accession>A0A0N7YKT4</accession>
<dbReference type="Gene3D" id="3.90.820.10">
    <property type="entry name" value="Structural Genomics, Unknown Function 30-nov-00 1gh9 Mol_id"/>
    <property type="match status" value="1"/>
</dbReference>
<dbReference type="OrthoDB" id="7584480at2"/>
<dbReference type="InterPro" id="IPR037407">
    <property type="entry name" value="MLP_fam"/>
</dbReference>
<dbReference type="PANTHER" id="PTHR38444">
    <property type="entry name" value="ENTEROBACTIN BIOSYNTHESIS PROTEIN YBDZ"/>
    <property type="match status" value="1"/>
</dbReference>
<dbReference type="PANTHER" id="PTHR38444:SF1">
    <property type="entry name" value="ENTEROBACTIN BIOSYNTHESIS PROTEIN YBDZ"/>
    <property type="match status" value="1"/>
</dbReference>
<proteinExistence type="predicted"/>
<dbReference type="GO" id="GO:0005829">
    <property type="term" value="C:cytosol"/>
    <property type="evidence" value="ECO:0007669"/>
    <property type="project" value="TreeGrafter"/>
</dbReference>
<name>A0A0N7YKT4_9ACTN</name>
<evidence type="ECO:0000259" key="1">
    <source>
        <dbReference type="SMART" id="SM00923"/>
    </source>
</evidence>
<dbReference type="RefSeq" id="WP_042150449.1">
    <property type="nucleotide sequence ID" value="NZ_BBNO01000002.1"/>
</dbReference>
<evidence type="ECO:0000313" key="3">
    <source>
        <dbReference type="Proteomes" id="UP000048965"/>
    </source>
</evidence>
<dbReference type="SUPFAM" id="SSF160582">
    <property type="entry name" value="MbtH-like"/>
    <property type="match status" value="1"/>
</dbReference>
<reference evidence="3" key="1">
    <citation type="submission" date="2014-09" db="EMBL/GenBank/DDBJ databases">
        <title>Whole genome shotgun sequence of Streptomyces sp. NBRC 110027.</title>
        <authorList>
            <person name="Komaki H."/>
            <person name="Ichikawa N."/>
            <person name="Katano-Makiyama Y."/>
            <person name="Hosoyama A."/>
            <person name="Hashimoto M."/>
            <person name="Uohara A."/>
            <person name="Kitahashi Y."/>
            <person name="Ohji S."/>
            <person name="Kimura A."/>
            <person name="Yamazoe A."/>
            <person name="Igarashi Y."/>
            <person name="Fujita N."/>
        </authorList>
    </citation>
    <scope>NUCLEOTIDE SEQUENCE [LARGE SCALE GENOMIC DNA]</scope>
    <source>
        <strain evidence="3">NBRC 110027</strain>
    </source>
</reference>
<organism evidence="2 3">
    <name type="scientific">Streptomyces lydicamycinicus</name>
    <dbReference type="NCBI Taxonomy" id="1546107"/>
    <lineage>
        <taxon>Bacteria</taxon>
        <taxon>Bacillati</taxon>
        <taxon>Actinomycetota</taxon>
        <taxon>Actinomycetes</taxon>
        <taxon>Kitasatosporales</taxon>
        <taxon>Streptomycetaceae</taxon>
        <taxon>Streptomyces</taxon>
    </lineage>
</organism>